<evidence type="ECO:0000313" key="12">
    <source>
        <dbReference type="Proteomes" id="UP000284662"/>
    </source>
</evidence>
<dbReference type="RefSeq" id="WP_075554886.1">
    <property type="nucleotide sequence ID" value="NZ_QRST01000043.1"/>
</dbReference>
<dbReference type="Proteomes" id="UP000284662">
    <property type="component" value="Unassembled WGS sequence"/>
</dbReference>
<dbReference type="PROSITE" id="PS51104">
    <property type="entry name" value="PTS_EIIC_TYPE_2"/>
    <property type="match status" value="1"/>
</dbReference>
<dbReference type="AlphaFoldDB" id="A0A411ZHP8"/>
<feature type="transmembrane region" description="Helical" evidence="9">
    <location>
        <begin position="224"/>
        <end position="243"/>
    </location>
</feature>
<dbReference type="GO" id="GO:0090563">
    <property type="term" value="F:protein-phosphocysteine-sugar phosphotransferase activity"/>
    <property type="evidence" value="ECO:0007669"/>
    <property type="project" value="TreeGrafter"/>
</dbReference>
<evidence type="ECO:0000256" key="7">
    <source>
        <dbReference type="ARBA" id="ARBA00022989"/>
    </source>
</evidence>
<dbReference type="Pfam" id="PF02378">
    <property type="entry name" value="PTS_EIIC"/>
    <property type="match status" value="1"/>
</dbReference>
<feature type="transmembrane region" description="Helical" evidence="9">
    <location>
        <begin position="60"/>
        <end position="79"/>
    </location>
</feature>
<dbReference type="GO" id="GO:0005351">
    <property type="term" value="F:carbohydrate:proton symporter activity"/>
    <property type="evidence" value="ECO:0007669"/>
    <property type="project" value="InterPro"/>
</dbReference>
<evidence type="ECO:0000256" key="4">
    <source>
        <dbReference type="ARBA" id="ARBA00022597"/>
    </source>
</evidence>
<comment type="subcellular location">
    <subcellularLocation>
        <location evidence="1">Cell inner membrane</location>
        <topology evidence="1">Multi-pass membrane protein</topology>
    </subcellularLocation>
</comment>
<evidence type="ECO:0000256" key="9">
    <source>
        <dbReference type="SAM" id="Phobius"/>
    </source>
</evidence>
<dbReference type="NCBIfam" id="TIGR01427">
    <property type="entry name" value="PTS_IIC_fructo"/>
    <property type="match status" value="1"/>
</dbReference>
<accession>A0A411ZHP8</accession>
<feature type="transmembrane region" description="Helical" evidence="9">
    <location>
        <begin position="255"/>
        <end position="275"/>
    </location>
</feature>
<keyword evidence="8 9" id="KW-0472">Membrane</keyword>
<dbReference type="InterPro" id="IPR006327">
    <property type="entry name" value="PTS_IIC_fruc"/>
</dbReference>
<dbReference type="EMBL" id="QRST01000043">
    <property type="protein sequence ID" value="RGQ02325.1"/>
    <property type="molecule type" value="Genomic_DNA"/>
</dbReference>
<feature type="transmembrane region" description="Helical" evidence="9">
    <location>
        <begin position="20"/>
        <end position="40"/>
    </location>
</feature>
<evidence type="ECO:0000313" key="11">
    <source>
        <dbReference type="EMBL" id="RGQ02325.1"/>
    </source>
</evidence>
<keyword evidence="4" id="KW-0762">Sugar transport</keyword>
<keyword evidence="6 9" id="KW-0812">Transmembrane</keyword>
<name>A0A411ZHP8_9FIRM</name>
<proteinExistence type="predicted"/>
<dbReference type="InterPro" id="IPR050864">
    <property type="entry name" value="Bacterial_PTS_Sugar_Transport"/>
</dbReference>
<dbReference type="GO" id="GO:0005886">
    <property type="term" value="C:plasma membrane"/>
    <property type="evidence" value="ECO:0007669"/>
    <property type="project" value="UniProtKB-SubCell"/>
</dbReference>
<evidence type="ECO:0000256" key="2">
    <source>
        <dbReference type="ARBA" id="ARBA00022448"/>
    </source>
</evidence>
<evidence type="ECO:0000256" key="8">
    <source>
        <dbReference type="ARBA" id="ARBA00023136"/>
    </source>
</evidence>
<keyword evidence="5" id="KW-0598">Phosphotransferase system</keyword>
<feature type="transmembrane region" description="Helical" evidence="9">
    <location>
        <begin position="182"/>
        <end position="203"/>
    </location>
</feature>
<keyword evidence="3" id="KW-1003">Cell membrane</keyword>
<protein>
    <submittedName>
        <fullName evidence="11">PTS fructose transporter subunit IIA</fullName>
    </submittedName>
</protein>
<dbReference type="GO" id="GO:0009401">
    <property type="term" value="P:phosphoenolpyruvate-dependent sugar phosphotransferase system"/>
    <property type="evidence" value="ECO:0007669"/>
    <property type="project" value="UniProtKB-KW"/>
</dbReference>
<gene>
    <name evidence="11" type="ORF">DWZ11_11490</name>
</gene>
<feature type="transmembrane region" description="Helical" evidence="9">
    <location>
        <begin position="139"/>
        <end position="162"/>
    </location>
</feature>
<feature type="domain" description="PTS EIIC type-2" evidence="10">
    <location>
        <begin position="12"/>
        <end position="351"/>
    </location>
</feature>
<dbReference type="PANTHER" id="PTHR30505">
    <property type="entry name" value="FRUCTOSE-LIKE PERMEASE"/>
    <property type="match status" value="1"/>
</dbReference>
<sequence length="351" mass="36909">MSDNMKSIIQELTKAFNTGVSYMLPVVVVGGIFLAISLAGGKPGENGMEVTNPFLQNLGVIGMAGMTMMIPVLAGYIAYSIAGKPGLIPGLIVGYIANTPFGDSHVQTGFLGAMLMGVLSGYMAKWIKKWKVPNNLKAIMPILVIPIISTFVISMIYFYIIAEPIAIFIRWLIEVLGNMQGGSAVLLGIIVGAMAAFDMGGPVNKTATAFTLALMAEGIYGPNGAYRIAVAIPPLGLAISTFVSRRKYTADERNLGISAGFMGLIGITEGAIPFAVKSLKTVLPSIIIGSAVGAGLGMYHGVECMVPHGGLIVIAGVNQAPLWYAIDMFIGAIVTAICLHILRPNIDEKAK</sequence>
<evidence type="ECO:0000259" key="10">
    <source>
        <dbReference type="PROSITE" id="PS51104"/>
    </source>
</evidence>
<keyword evidence="2" id="KW-0813">Transport</keyword>
<feature type="transmembrane region" description="Helical" evidence="9">
    <location>
        <begin position="322"/>
        <end position="342"/>
    </location>
</feature>
<keyword evidence="7 9" id="KW-1133">Transmembrane helix</keyword>
<dbReference type="InterPro" id="IPR013014">
    <property type="entry name" value="PTS_EIIC_2"/>
</dbReference>
<dbReference type="GO" id="GO:0008982">
    <property type="term" value="F:protein-N(PI)-phosphohistidine-sugar phosphotransferase activity"/>
    <property type="evidence" value="ECO:0007669"/>
    <property type="project" value="InterPro"/>
</dbReference>
<evidence type="ECO:0000256" key="6">
    <source>
        <dbReference type="ARBA" id="ARBA00022692"/>
    </source>
</evidence>
<organism evidence="11 12">
    <name type="scientific">Megamonas rupellensis</name>
    <dbReference type="NCBI Taxonomy" id="491921"/>
    <lineage>
        <taxon>Bacteria</taxon>
        <taxon>Bacillati</taxon>
        <taxon>Bacillota</taxon>
        <taxon>Negativicutes</taxon>
        <taxon>Selenomonadales</taxon>
        <taxon>Selenomonadaceae</taxon>
        <taxon>Megamonas</taxon>
    </lineage>
</organism>
<feature type="transmembrane region" description="Helical" evidence="9">
    <location>
        <begin position="108"/>
        <end position="127"/>
    </location>
</feature>
<evidence type="ECO:0000256" key="5">
    <source>
        <dbReference type="ARBA" id="ARBA00022683"/>
    </source>
</evidence>
<reference evidence="11 12" key="1">
    <citation type="submission" date="2018-08" db="EMBL/GenBank/DDBJ databases">
        <title>A genome reference for cultivated species of the human gut microbiota.</title>
        <authorList>
            <person name="Zou Y."/>
            <person name="Xue W."/>
            <person name="Luo G."/>
        </authorList>
    </citation>
    <scope>NUCLEOTIDE SEQUENCE [LARGE SCALE GENOMIC DNA]</scope>
    <source>
        <strain evidence="11 12">AF29-2</strain>
    </source>
</reference>
<dbReference type="InterPro" id="IPR003352">
    <property type="entry name" value="PTS_EIIC"/>
</dbReference>
<comment type="caution">
    <text evidence="11">The sequence shown here is derived from an EMBL/GenBank/DDBJ whole genome shotgun (WGS) entry which is preliminary data.</text>
</comment>
<evidence type="ECO:0000256" key="3">
    <source>
        <dbReference type="ARBA" id="ARBA00022475"/>
    </source>
</evidence>
<dbReference type="PANTHER" id="PTHR30505:SF0">
    <property type="entry name" value="FRUCTOSE-LIKE PTS SYSTEM EIIBC COMPONENT-RELATED"/>
    <property type="match status" value="1"/>
</dbReference>
<evidence type="ECO:0000256" key="1">
    <source>
        <dbReference type="ARBA" id="ARBA00004429"/>
    </source>
</evidence>